<dbReference type="AlphaFoldDB" id="A0A517Y173"/>
<keyword evidence="7" id="KW-1185">Reference proteome</keyword>
<dbReference type="InterPro" id="IPR022655">
    <property type="entry name" value="DUF1553"/>
</dbReference>
<evidence type="ECO:0000259" key="4">
    <source>
        <dbReference type="Pfam" id="PF07587"/>
    </source>
</evidence>
<evidence type="ECO:0000256" key="1">
    <source>
        <dbReference type="SAM" id="MobiDB-lite"/>
    </source>
</evidence>
<dbReference type="GO" id="GO:0009055">
    <property type="term" value="F:electron transfer activity"/>
    <property type="evidence" value="ECO:0007669"/>
    <property type="project" value="InterPro"/>
</dbReference>
<feature type="signal peptide" evidence="2">
    <location>
        <begin position="1"/>
        <end position="20"/>
    </location>
</feature>
<dbReference type="PANTHER" id="PTHR35889:SF3">
    <property type="entry name" value="F-BOX DOMAIN-CONTAINING PROTEIN"/>
    <property type="match status" value="1"/>
</dbReference>
<dbReference type="GO" id="GO:0020037">
    <property type="term" value="F:heme binding"/>
    <property type="evidence" value="ECO:0007669"/>
    <property type="project" value="InterPro"/>
</dbReference>
<feature type="region of interest" description="Disordered" evidence="1">
    <location>
        <begin position="434"/>
        <end position="453"/>
    </location>
</feature>
<accession>A0A517Y173</accession>
<feature type="region of interest" description="Disordered" evidence="1">
    <location>
        <begin position="827"/>
        <end position="849"/>
    </location>
</feature>
<gene>
    <name evidence="6" type="ORF">ETAA1_55210</name>
</gene>
<reference evidence="6 7" key="1">
    <citation type="submission" date="2019-02" db="EMBL/GenBank/DDBJ databases">
        <title>Deep-cultivation of Planctomycetes and their phenomic and genomic characterization uncovers novel biology.</title>
        <authorList>
            <person name="Wiegand S."/>
            <person name="Jogler M."/>
            <person name="Boedeker C."/>
            <person name="Pinto D."/>
            <person name="Vollmers J."/>
            <person name="Rivas-Marin E."/>
            <person name="Kohn T."/>
            <person name="Peeters S.H."/>
            <person name="Heuer A."/>
            <person name="Rast P."/>
            <person name="Oberbeckmann S."/>
            <person name="Bunk B."/>
            <person name="Jeske O."/>
            <person name="Meyerdierks A."/>
            <person name="Storesund J.E."/>
            <person name="Kallscheuer N."/>
            <person name="Luecker S."/>
            <person name="Lage O.M."/>
            <person name="Pohl T."/>
            <person name="Merkel B.J."/>
            <person name="Hornburger P."/>
            <person name="Mueller R.-W."/>
            <person name="Bruemmer F."/>
            <person name="Labrenz M."/>
            <person name="Spormann A.M."/>
            <person name="Op den Camp H."/>
            <person name="Overmann J."/>
            <person name="Amann R."/>
            <person name="Jetten M.S.M."/>
            <person name="Mascher T."/>
            <person name="Medema M.H."/>
            <person name="Devos D.P."/>
            <person name="Kaster A.-K."/>
            <person name="Ovreas L."/>
            <person name="Rohde M."/>
            <person name="Galperin M.Y."/>
            <person name="Jogler C."/>
        </authorList>
    </citation>
    <scope>NUCLEOTIDE SEQUENCE [LARGE SCALE GENOMIC DNA]</scope>
    <source>
        <strain evidence="6 7">ETA_A1</strain>
    </source>
</reference>
<feature type="domain" description="DUF1549" evidence="3">
    <location>
        <begin position="155"/>
        <end position="368"/>
    </location>
</feature>
<keyword evidence="2" id="KW-0732">Signal</keyword>
<name>A0A517Y173_9BACT</name>
<proteinExistence type="predicted"/>
<dbReference type="Pfam" id="PF07583">
    <property type="entry name" value="PSCyt2"/>
    <property type="match status" value="1"/>
</dbReference>
<feature type="compositionally biased region" description="Basic and acidic residues" evidence="1">
    <location>
        <begin position="434"/>
        <end position="447"/>
    </location>
</feature>
<dbReference type="Pfam" id="PF07635">
    <property type="entry name" value="PSCyt1"/>
    <property type="match status" value="1"/>
</dbReference>
<dbReference type="KEGG" id="uli:ETAA1_55210"/>
<organism evidence="6 7">
    <name type="scientific">Urbifossiella limnaea</name>
    <dbReference type="NCBI Taxonomy" id="2528023"/>
    <lineage>
        <taxon>Bacteria</taxon>
        <taxon>Pseudomonadati</taxon>
        <taxon>Planctomycetota</taxon>
        <taxon>Planctomycetia</taxon>
        <taxon>Gemmatales</taxon>
        <taxon>Gemmataceae</taxon>
        <taxon>Urbifossiella</taxon>
    </lineage>
</organism>
<dbReference type="RefSeq" id="WP_145243760.1">
    <property type="nucleotide sequence ID" value="NZ_CP036273.1"/>
</dbReference>
<dbReference type="SUPFAM" id="SSF46626">
    <property type="entry name" value="Cytochrome c"/>
    <property type="match status" value="1"/>
</dbReference>
<evidence type="ECO:0000313" key="7">
    <source>
        <dbReference type="Proteomes" id="UP000319576"/>
    </source>
</evidence>
<sequence length="872" mass="94095" precursor="true">MTRTALALAAAAFLTSPLAAQPPRTPAFNADVRPILKSYCTDCHGEAEKLKGGLDLRLRRLAVAGGKSGPAVVPGKIAESLLVERVISGDMPPGKKKLSAAEIDVLRRWVAGGAAVEGPEPEKLAPGLAIAPEDRAWWAFQSVSRPPVPTAGHTIDAFVLAKLREKGLGFNRPADRVALLRRVTFDLVGLPPTPEEAEAFAADPDPRAYEKLVDRLLARPEYGERWGRHWLDVAGYADSEGGSPDDPVRTNAWKYRDYVIRAFNADKPFDRFVREQLAGDELVRPPYTNLAPADLDALIATGFLRMAPDGTGAAGADQKLARNAVLTDTVKITASAFLGLTVGCAECHNHRYDPIPQTDFYRLRAAFEPGFDLTAWKAPAARQVSLYTPDERAMAVAIEAEAGVLERARLAKQAEFIAATFEKELAKLPEDRRAAARAARDTPDAKRSPVQKKLMQEHPSLNVSAGSLYLYDAKAAAALKKMAEGAAEMRKKKPVEGFVRALTEVPGKVPQTVLFHRGDVEQPKGVVPPGGLAVLDDALPLTIPKALPPSGTSGRRLALANWLTDPRHPLTARVFVNRVWMHHFGRGLVGSPGDFGRLGERPTHPELLDWLAADFVANGWGVKRLHRLIVTSAVYRQSSVRDPKADAVDPDNRLLGRYPLRRLDAEAVRDATLATSGKLNAKAFGPPVPVMEDDAGLVIIGKANRDGAGYKLGDESVGVGDEFRRSVYVQVRRSRPLAVLAAFDPATTEPNCEARPSSTATPQALMLLNGEFAAAQAEAFAARVRRDAGADVEAQVVRAWKLAYLRAPTEGEAAAARSFLRGAAEAFAAQPAPPPQPKKGNAPLPEPPTPELRALAAFCQALLASNRFLYVE</sequence>
<dbReference type="PANTHER" id="PTHR35889">
    <property type="entry name" value="CYCLOINULO-OLIGOSACCHARIDE FRUCTANOTRANSFERASE-RELATED"/>
    <property type="match status" value="1"/>
</dbReference>
<dbReference type="Pfam" id="PF07587">
    <property type="entry name" value="PSD1"/>
    <property type="match status" value="1"/>
</dbReference>
<evidence type="ECO:0000313" key="6">
    <source>
        <dbReference type="EMBL" id="QDU23521.1"/>
    </source>
</evidence>
<dbReference type="InterPro" id="IPR011429">
    <property type="entry name" value="Cyt_c_Planctomycete-type"/>
</dbReference>
<dbReference type="InterPro" id="IPR011444">
    <property type="entry name" value="DUF1549"/>
</dbReference>
<protein>
    <submittedName>
        <fullName evidence="6">Planctomycete cytochrome C</fullName>
    </submittedName>
</protein>
<dbReference type="Proteomes" id="UP000319576">
    <property type="component" value="Chromosome"/>
</dbReference>
<evidence type="ECO:0000259" key="3">
    <source>
        <dbReference type="Pfam" id="PF07583"/>
    </source>
</evidence>
<feature type="domain" description="Cytochrome C Planctomycete-type" evidence="5">
    <location>
        <begin position="40"/>
        <end position="93"/>
    </location>
</feature>
<dbReference type="OrthoDB" id="127107at2"/>
<evidence type="ECO:0000256" key="2">
    <source>
        <dbReference type="SAM" id="SignalP"/>
    </source>
</evidence>
<evidence type="ECO:0000259" key="5">
    <source>
        <dbReference type="Pfam" id="PF07635"/>
    </source>
</evidence>
<feature type="domain" description="DUF1553" evidence="4">
    <location>
        <begin position="555"/>
        <end position="820"/>
    </location>
</feature>
<feature type="chain" id="PRO_5022004198" evidence="2">
    <location>
        <begin position="21"/>
        <end position="872"/>
    </location>
</feature>
<dbReference type="EMBL" id="CP036273">
    <property type="protein sequence ID" value="QDU23521.1"/>
    <property type="molecule type" value="Genomic_DNA"/>
</dbReference>
<dbReference type="InterPro" id="IPR036909">
    <property type="entry name" value="Cyt_c-like_dom_sf"/>
</dbReference>